<evidence type="ECO:0000256" key="1">
    <source>
        <dbReference type="ARBA" id="ARBA00022490"/>
    </source>
</evidence>
<sequence>MANLARNKRATFDYEILERFEAGVALTGQEVKSAKTGHIRLQGAFVQIKDNEMWLKNAFIAPYTHAAPSADYDPSHNRKLLMHRREIKKLEQKQDAGGLTIVPISAYTKAGIVKIEIGLARGKRQFEKRAAIKRRDIDREIRTIGS</sequence>
<organism evidence="4 5">
    <name type="scientific">Candidatus Uhrbacteria bacterium RIFCSPLOWO2_01_FULL_53_9</name>
    <dbReference type="NCBI Taxonomy" id="1802403"/>
    <lineage>
        <taxon>Bacteria</taxon>
        <taxon>Candidatus Uhriibacteriota</taxon>
    </lineage>
</organism>
<accession>A0A1F7UYB3</accession>
<keyword evidence="2 3" id="KW-0694">RNA-binding</keyword>
<dbReference type="GO" id="GO:0003723">
    <property type="term" value="F:RNA binding"/>
    <property type="evidence" value="ECO:0007669"/>
    <property type="project" value="UniProtKB-UniRule"/>
</dbReference>
<dbReference type="Pfam" id="PF01668">
    <property type="entry name" value="SmpB"/>
    <property type="match status" value="1"/>
</dbReference>
<dbReference type="AlphaFoldDB" id="A0A1F7UYB3"/>
<comment type="subcellular location">
    <subcellularLocation>
        <location evidence="3">Cytoplasm</location>
    </subcellularLocation>
    <text evidence="3">The tmRNA-SmpB complex associates with stalled 70S ribosomes.</text>
</comment>
<dbReference type="EMBL" id="MGEL01000033">
    <property type="protein sequence ID" value="OGL83251.1"/>
    <property type="molecule type" value="Genomic_DNA"/>
</dbReference>
<dbReference type="CDD" id="cd09294">
    <property type="entry name" value="SmpB"/>
    <property type="match status" value="1"/>
</dbReference>
<dbReference type="SUPFAM" id="SSF74982">
    <property type="entry name" value="Small protein B (SmpB)"/>
    <property type="match status" value="1"/>
</dbReference>
<protein>
    <recommendedName>
        <fullName evidence="3">SsrA-binding protein</fullName>
    </recommendedName>
    <alternativeName>
        <fullName evidence="3">Small protein B</fullName>
    </alternativeName>
</protein>
<gene>
    <name evidence="3" type="primary">smpB</name>
    <name evidence="4" type="ORF">A3B32_02035</name>
</gene>
<name>A0A1F7UYB3_9BACT</name>
<evidence type="ECO:0000256" key="2">
    <source>
        <dbReference type="ARBA" id="ARBA00022884"/>
    </source>
</evidence>
<reference evidence="4 5" key="1">
    <citation type="journal article" date="2016" name="Nat. Commun.">
        <title>Thousands of microbial genomes shed light on interconnected biogeochemical processes in an aquifer system.</title>
        <authorList>
            <person name="Anantharaman K."/>
            <person name="Brown C.T."/>
            <person name="Hug L.A."/>
            <person name="Sharon I."/>
            <person name="Castelle C.J."/>
            <person name="Probst A.J."/>
            <person name="Thomas B.C."/>
            <person name="Singh A."/>
            <person name="Wilkins M.J."/>
            <person name="Karaoz U."/>
            <person name="Brodie E.L."/>
            <person name="Williams K.H."/>
            <person name="Hubbard S.S."/>
            <person name="Banfield J.F."/>
        </authorList>
    </citation>
    <scope>NUCLEOTIDE SEQUENCE [LARGE SCALE GENOMIC DNA]</scope>
</reference>
<dbReference type="NCBIfam" id="NF003843">
    <property type="entry name" value="PRK05422.1"/>
    <property type="match status" value="1"/>
</dbReference>
<dbReference type="HAMAP" id="MF_00023">
    <property type="entry name" value="SmpB"/>
    <property type="match status" value="1"/>
</dbReference>
<dbReference type="Proteomes" id="UP000176932">
    <property type="component" value="Unassembled WGS sequence"/>
</dbReference>
<dbReference type="PROSITE" id="PS01317">
    <property type="entry name" value="SSRP"/>
    <property type="match status" value="1"/>
</dbReference>
<dbReference type="NCBIfam" id="TIGR00086">
    <property type="entry name" value="smpB"/>
    <property type="match status" value="1"/>
</dbReference>
<comment type="caution">
    <text evidence="4">The sequence shown here is derived from an EMBL/GenBank/DDBJ whole genome shotgun (WGS) entry which is preliminary data.</text>
</comment>
<dbReference type="InterPro" id="IPR020081">
    <property type="entry name" value="SsrA-bd_prot_CS"/>
</dbReference>
<dbReference type="GO" id="GO:0005829">
    <property type="term" value="C:cytosol"/>
    <property type="evidence" value="ECO:0007669"/>
    <property type="project" value="TreeGrafter"/>
</dbReference>
<dbReference type="InterPro" id="IPR023620">
    <property type="entry name" value="SmpB"/>
</dbReference>
<dbReference type="InterPro" id="IPR000037">
    <property type="entry name" value="SsrA-bd_prot"/>
</dbReference>
<evidence type="ECO:0000313" key="5">
    <source>
        <dbReference type="Proteomes" id="UP000176932"/>
    </source>
</evidence>
<comment type="similarity">
    <text evidence="3">Belongs to the SmpB family.</text>
</comment>
<keyword evidence="1 3" id="KW-0963">Cytoplasm</keyword>
<dbReference type="PANTHER" id="PTHR30308:SF2">
    <property type="entry name" value="SSRA-BINDING PROTEIN"/>
    <property type="match status" value="1"/>
</dbReference>
<evidence type="ECO:0000313" key="4">
    <source>
        <dbReference type="EMBL" id="OGL83251.1"/>
    </source>
</evidence>
<comment type="function">
    <text evidence="3">Required for rescue of stalled ribosomes mediated by trans-translation. Binds to transfer-messenger RNA (tmRNA), required for stable association of tmRNA with ribosomes. tmRNA and SmpB together mimic tRNA shape, replacing the anticodon stem-loop with SmpB. tmRNA is encoded by the ssrA gene; the 2 termini fold to resemble tRNA(Ala) and it encodes a 'tag peptide', a short internal open reading frame. During trans-translation Ala-aminoacylated tmRNA acts like a tRNA, entering the A-site of stalled ribosomes, displacing the stalled mRNA. The ribosome then switches to translate the ORF on the tmRNA; the nascent peptide is terminated with the 'tag peptide' encoded by the tmRNA and targeted for degradation. The ribosome is freed to recommence translation, which seems to be the essential function of trans-translation.</text>
</comment>
<evidence type="ECO:0000256" key="3">
    <source>
        <dbReference type="HAMAP-Rule" id="MF_00023"/>
    </source>
</evidence>
<dbReference type="Gene3D" id="2.40.280.10">
    <property type="match status" value="1"/>
</dbReference>
<dbReference type="PANTHER" id="PTHR30308">
    <property type="entry name" value="TMRNA-BINDING COMPONENT OF TRANS-TRANSLATION TAGGING COMPLEX"/>
    <property type="match status" value="1"/>
</dbReference>
<proteinExistence type="inferred from homology"/>
<dbReference type="GO" id="GO:0070929">
    <property type="term" value="P:trans-translation"/>
    <property type="evidence" value="ECO:0007669"/>
    <property type="project" value="UniProtKB-UniRule"/>
</dbReference>
<dbReference type="GO" id="GO:0070930">
    <property type="term" value="P:trans-translation-dependent protein tagging"/>
    <property type="evidence" value="ECO:0007669"/>
    <property type="project" value="TreeGrafter"/>
</dbReference>